<feature type="domain" description="Calcineurin-like phosphoesterase" evidence="2">
    <location>
        <begin position="149"/>
        <end position="316"/>
    </location>
</feature>
<dbReference type="GO" id="GO:0016787">
    <property type="term" value="F:hydrolase activity"/>
    <property type="evidence" value="ECO:0007669"/>
    <property type="project" value="InterPro"/>
</dbReference>
<keyword evidence="1" id="KW-1133">Transmembrane helix</keyword>
<dbReference type="Gene3D" id="3.60.21.10">
    <property type="match status" value="1"/>
</dbReference>
<dbReference type="SUPFAM" id="SSF56300">
    <property type="entry name" value="Metallo-dependent phosphatases"/>
    <property type="match status" value="1"/>
</dbReference>
<gene>
    <name evidence="3" type="ORF">SAMN05660653_02503</name>
</gene>
<keyword evidence="1" id="KW-0472">Membrane</keyword>
<evidence type="ECO:0000259" key="2">
    <source>
        <dbReference type="Pfam" id="PF00149"/>
    </source>
</evidence>
<evidence type="ECO:0000313" key="3">
    <source>
        <dbReference type="EMBL" id="SDB50455.1"/>
    </source>
</evidence>
<dbReference type="RefSeq" id="WP_092122266.1">
    <property type="nucleotide sequence ID" value="NZ_FMXO01000014.1"/>
</dbReference>
<dbReference type="InterPro" id="IPR051158">
    <property type="entry name" value="Metallophosphoesterase_sf"/>
</dbReference>
<name>A0A1G6E0B8_9BACT</name>
<dbReference type="Proteomes" id="UP000198771">
    <property type="component" value="Unassembled WGS sequence"/>
</dbReference>
<evidence type="ECO:0000256" key="1">
    <source>
        <dbReference type="SAM" id="Phobius"/>
    </source>
</evidence>
<feature type="transmembrane region" description="Helical" evidence="1">
    <location>
        <begin position="65"/>
        <end position="89"/>
    </location>
</feature>
<accession>A0A1G6E0B8</accession>
<keyword evidence="4" id="KW-1185">Reference proteome</keyword>
<dbReference type="CDD" id="cd07385">
    <property type="entry name" value="MPP_YkuE_C"/>
    <property type="match status" value="1"/>
</dbReference>
<dbReference type="STRING" id="617002.SAMN05660653_02503"/>
<keyword evidence="1" id="KW-0812">Transmembrane</keyword>
<organism evidence="3 4">
    <name type="scientific">Desulfonatronum thiosulfatophilum</name>
    <dbReference type="NCBI Taxonomy" id="617002"/>
    <lineage>
        <taxon>Bacteria</taxon>
        <taxon>Pseudomonadati</taxon>
        <taxon>Thermodesulfobacteriota</taxon>
        <taxon>Desulfovibrionia</taxon>
        <taxon>Desulfovibrionales</taxon>
        <taxon>Desulfonatronaceae</taxon>
        <taxon>Desulfonatronum</taxon>
    </lineage>
</organism>
<dbReference type="OrthoDB" id="9780884at2"/>
<dbReference type="InterPro" id="IPR029052">
    <property type="entry name" value="Metallo-depent_PP-like"/>
</dbReference>
<feature type="transmembrane region" description="Helical" evidence="1">
    <location>
        <begin position="109"/>
        <end position="129"/>
    </location>
</feature>
<dbReference type="AlphaFoldDB" id="A0A1G6E0B8"/>
<feature type="transmembrane region" description="Helical" evidence="1">
    <location>
        <begin position="30"/>
        <end position="53"/>
    </location>
</feature>
<dbReference type="EMBL" id="FMXO01000014">
    <property type="protein sequence ID" value="SDB50455.1"/>
    <property type="molecule type" value="Genomic_DNA"/>
</dbReference>
<sequence length="375" mass="42887">MTFFLIAALVYFSMHLLVWARVGVQLGIGWRPWLLGLAAALALTLTPFLAYQIPVDWPQPLVRTLWWLVFVWMGLAFYLFWLQFLSYILEIIVGLLPKSQTAWFPRGKLQFHAVLILGFMIVGYGLYAATKWEVPQIRIQTPLVAEDTRIVLISDTHFGVMTRQAWVERLVAFIQNLEPDLVLLAGDQINDHPEWLEPKAAVMANLDPPLGVFGVLGNHESYVGIHPTWTFHDQAGITLLRNETLILRHSGIQLIGIDDPTWGRMEPQFIIQHLENLAPELSPEHFQILLTHRPWAWEEKAVPLGIHLMVAGHTHGGQIYPFHWFVRLQHKYIAGHFQQDQSHLFVTTGAGTWGPPMRVRAKPEVVIIDLIREEG</sequence>
<reference evidence="3 4" key="1">
    <citation type="submission" date="2016-10" db="EMBL/GenBank/DDBJ databases">
        <authorList>
            <person name="de Groot N.N."/>
        </authorList>
    </citation>
    <scope>NUCLEOTIDE SEQUENCE [LARGE SCALE GENOMIC DNA]</scope>
    <source>
        <strain evidence="3 4">ASO4-2</strain>
    </source>
</reference>
<proteinExistence type="predicted"/>
<protein>
    <recommendedName>
        <fullName evidence="2">Calcineurin-like phosphoesterase domain-containing protein</fullName>
    </recommendedName>
</protein>
<dbReference type="InterPro" id="IPR004843">
    <property type="entry name" value="Calcineurin-like_PHP"/>
</dbReference>
<evidence type="ECO:0000313" key="4">
    <source>
        <dbReference type="Proteomes" id="UP000198771"/>
    </source>
</evidence>
<dbReference type="Pfam" id="PF00149">
    <property type="entry name" value="Metallophos"/>
    <property type="match status" value="1"/>
</dbReference>
<dbReference type="PANTHER" id="PTHR31302">
    <property type="entry name" value="TRANSMEMBRANE PROTEIN WITH METALLOPHOSPHOESTERASE DOMAIN-RELATED"/>
    <property type="match status" value="1"/>
</dbReference>
<dbReference type="PANTHER" id="PTHR31302:SF0">
    <property type="entry name" value="TRANSMEMBRANE PROTEIN WITH METALLOPHOSPHOESTERASE DOMAIN"/>
    <property type="match status" value="1"/>
</dbReference>